<dbReference type="PROSITE" id="PS51257">
    <property type="entry name" value="PROKAR_LIPOPROTEIN"/>
    <property type="match status" value="1"/>
</dbReference>
<comment type="caution">
    <text evidence="2">The sequence shown here is derived from an EMBL/GenBank/DDBJ whole genome shotgun (WGS) entry which is preliminary data.</text>
</comment>
<feature type="transmembrane region" description="Helical" evidence="1">
    <location>
        <begin position="83"/>
        <end position="103"/>
    </location>
</feature>
<organism evidence="2 3">
    <name type="scientific">Eggerthella guodeyinii</name>
    <dbReference type="NCBI Taxonomy" id="2690837"/>
    <lineage>
        <taxon>Bacteria</taxon>
        <taxon>Bacillati</taxon>
        <taxon>Actinomycetota</taxon>
        <taxon>Coriobacteriia</taxon>
        <taxon>Eggerthellales</taxon>
        <taxon>Eggerthellaceae</taxon>
        <taxon>Eggerthella</taxon>
    </lineage>
</organism>
<feature type="transmembrane region" description="Helical" evidence="1">
    <location>
        <begin position="43"/>
        <end position="62"/>
    </location>
</feature>
<evidence type="ECO:0000313" key="2">
    <source>
        <dbReference type="EMBL" id="MRX83173.1"/>
    </source>
</evidence>
<gene>
    <name evidence="2" type="ORF">GJG86_11815</name>
</gene>
<feature type="transmembrane region" description="Helical" evidence="1">
    <location>
        <begin position="109"/>
        <end position="133"/>
    </location>
</feature>
<proteinExistence type="predicted"/>
<reference evidence="3" key="1">
    <citation type="submission" date="2019-08" db="EMBL/GenBank/DDBJ databases">
        <title>Arthrobacter sp. nov., isolated from plateau pika and Tibetan wild ass.</title>
        <authorList>
            <person name="Ge Y."/>
        </authorList>
    </citation>
    <scope>NUCLEOTIDE SEQUENCE [LARGE SCALE GENOMIC DNA]</scope>
    <source>
        <strain evidence="3">HF-4214</strain>
    </source>
</reference>
<evidence type="ECO:0000313" key="3">
    <source>
        <dbReference type="Proteomes" id="UP000438093"/>
    </source>
</evidence>
<name>A0A6N7RP85_9ACTN</name>
<sequence length="143" mass="15435">MDRFWLILREDDEQNGGCIPVVLACLLVVAAVVTYWSSFNFNYFSPGAVLFLIVLVVCCAFGSTSAYKDAYATSFSKIAKKGMAFYSAGVVVYALAALIELSMQEAGSFFDILVIVFGAPLVMAGACLPLLAIQSIAIYVMKK</sequence>
<dbReference type="Proteomes" id="UP000438093">
    <property type="component" value="Unassembled WGS sequence"/>
</dbReference>
<keyword evidence="1" id="KW-1133">Transmembrane helix</keyword>
<keyword evidence="3" id="KW-1185">Reference proteome</keyword>
<protein>
    <submittedName>
        <fullName evidence="2">Uncharacterized protein</fullName>
    </submittedName>
</protein>
<keyword evidence="1" id="KW-0812">Transmembrane</keyword>
<evidence type="ECO:0000256" key="1">
    <source>
        <dbReference type="SAM" id="Phobius"/>
    </source>
</evidence>
<dbReference type="RefSeq" id="WP_154333995.1">
    <property type="nucleotide sequence ID" value="NZ_VTFY01000009.1"/>
</dbReference>
<accession>A0A6N7RP85</accession>
<dbReference type="AlphaFoldDB" id="A0A6N7RP85"/>
<dbReference type="EMBL" id="VTFY01000009">
    <property type="protein sequence ID" value="MRX83173.1"/>
    <property type="molecule type" value="Genomic_DNA"/>
</dbReference>
<keyword evidence="1" id="KW-0472">Membrane</keyword>
<feature type="transmembrane region" description="Helical" evidence="1">
    <location>
        <begin position="21"/>
        <end position="37"/>
    </location>
</feature>